<name>A0A840U6B5_9GAMM</name>
<evidence type="ECO:0000259" key="3">
    <source>
        <dbReference type="Pfam" id="PF06056"/>
    </source>
</evidence>
<dbReference type="AlphaFoldDB" id="A0A840U6B5"/>
<dbReference type="Pfam" id="PF03237">
    <property type="entry name" value="Terminase_6N"/>
    <property type="match status" value="1"/>
</dbReference>
<dbReference type="Pfam" id="PF17289">
    <property type="entry name" value="Terminase_6C"/>
    <property type="match status" value="1"/>
</dbReference>
<sequence length="588" mass="67595">MNETVSDEFRKHLVEARSLYWMGWRPQRICERLEISPQLFSNWKKRFQWDEAEPIQRVEASLESRMVQLIFKDQKEGKDFKEIDLLGRQIERLARVHKYEETGRESDLNPNLHERNKAPRKAKNDIGEEGLEQITSAFEESLFDYQNRWRVAGLTNRIRNILKSRQIGATWYFAREAIVDAFATGKNKIFMSASKAQAHVFRQYIVQFVKDVTGVELRGDPIVLPNGATLYFLGTNARTAQSYHGDIYMDEYFWIQGFKEFRKVASGMAMHKKWSQTYISTPSAITHEAYPFWTGEMFNRRRAKDKRVEIDTSHAALANGVACADGQWRQIVTVEDALAGGCDLFDLDQLKLEYSDDEYANLLMCQFVDDTHAVFPLAKLQRCMVDSWIQWRDLKPYAEKPLADSPVWIGYDPAGSGEDGDGAGLAVVSPSKSASKPHRIIEKKRLRGLDYEQQAEVIRKLTHRYNVVFIGMDTTGLGEAVAELVEKFFPAVTRYRYSPDVKSRLVIKTQNIIDRGRLEFDSGWTDMAQSFMAIRRVMTDSQRQMTYKSGRREDTGHADLAWAVMHALANEPLEGPTEHGGSMLEIYG</sequence>
<reference evidence="5 6" key="1">
    <citation type="submission" date="2020-08" db="EMBL/GenBank/DDBJ databases">
        <title>Genomic Encyclopedia of Type Strains, Phase IV (KMG-IV): sequencing the most valuable type-strain genomes for metagenomic binning, comparative biology and taxonomic classification.</title>
        <authorList>
            <person name="Goeker M."/>
        </authorList>
    </citation>
    <scope>NUCLEOTIDE SEQUENCE [LARGE SCALE GENOMIC DNA]</scope>
    <source>
        <strain evidence="5 6">DSM 22359</strain>
    </source>
</reference>
<feature type="region of interest" description="Disordered" evidence="2">
    <location>
        <begin position="101"/>
        <end position="126"/>
    </location>
</feature>
<evidence type="ECO:0000256" key="1">
    <source>
        <dbReference type="ARBA" id="ARBA00022612"/>
    </source>
</evidence>
<dbReference type="Pfam" id="PF06056">
    <property type="entry name" value="Terminase_5"/>
    <property type="match status" value="1"/>
</dbReference>
<proteinExistence type="predicted"/>
<comment type="caution">
    <text evidence="5">The sequence shown here is derived from an EMBL/GenBank/DDBJ whole genome shotgun (WGS) entry which is preliminary data.</text>
</comment>
<keyword evidence="6" id="KW-1185">Reference proteome</keyword>
<gene>
    <name evidence="5" type="ORF">HNR38_000954</name>
</gene>
<dbReference type="RefSeq" id="WP_183700320.1">
    <property type="nucleotide sequence ID" value="NZ_JACHFE010000002.1"/>
</dbReference>
<accession>A0A840U6B5</accession>
<dbReference type="InterPro" id="IPR027417">
    <property type="entry name" value="P-loop_NTPase"/>
</dbReference>
<dbReference type="InterPro" id="IPR035421">
    <property type="entry name" value="Terminase_6C"/>
</dbReference>
<protein>
    <submittedName>
        <fullName evidence="5">Uncharacterized protein YjcR</fullName>
    </submittedName>
</protein>
<feature type="domain" description="Terminase large subunit gp17-like C-terminal" evidence="4">
    <location>
        <begin position="409"/>
        <end position="570"/>
    </location>
</feature>
<dbReference type="Gene3D" id="3.40.50.300">
    <property type="entry name" value="P-loop containing nucleotide triphosphate hydrolases"/>
    <property type="match status" value="1"/>
</dbReference>
<keyword evidence="1" id="KW-1188">Viral release from host cell</keyword>
<evidence type="ECO:0000313" key="5">
    <source>
        <dbReference type="EMBL" id="MBB5320482.1"/>
    </source>
</evidence>
<evidence type="ECO:0000313" key="6">
    <source>
        <dbReference type="Proteomes" id="UP000591735"/>
    </source>
</evidence>
<dbReference type="InterPro" id="IPR010332">
    <property type="entry name" value="ATPase_terminase-su_N"/>
</dbReference>
<evidence type="ECO:0000259" key="4">
    <source>
        <dbReference type="Pfam" id="PF17289"/>
    </source>
</evidence>
<organism evidence="5 6">
    <name type="scientific">Marinobacter oulmenensis</name>
    <dbReference type="NCBI Taxonomy" id="643747"/>
    <lineage>
        <taxon>Bacteria</taxon>
        <taxon>Pseudomonadati</taxon>
        <taxon>Pseudomonadota</taxon>
        <taxon>Gammaproteobacteria</taxon>
        <taxon>Pseudomonadales</taxon>
        <taxon>Marinobacteraceae</taxon>
        <taxon>Marinobacter</taxon>
    </lineage>
</organism>
<evidence type="ECO:0000256" key="2">
    <source>
        <dbReference type="SAM" id="MobiDB-lite"/>
    </source>
</evidence>
<dbReference type="Proteomes" id="UP000591735">
    <property type="component" value="Unassembled WGS sequence"/>
</dbReference>
<dbReference type="EMBL" id="JACHFE010000002">
    <property type="protein sequence ID" value="MBB5320482.1"/>
    <property type="molecule type" value="Genomic_DNA"/>
</dbReference>
<dbReference type="Gene3D" id="3.30.420.240">
    <property type="match status" value="1"/>
</dbReference>
<feature type="domain" description="Terminase ATPase subunit N-terminal" evidence="3">
    <location>
        <begin position="15"/>
        <end position="68"/>
    </location>
</feature>